<dbReference type="Gene3D" id="2.60.120.10">
    <property type="entry name" value="Jelly Rolls"/>
    <property type="match status" value="1"/>
</dbReference>
<dbReference type="InterPro" id="IPR011051">
    <property type="entry name" value="RmlC_Cupin_sf"/>
</dbReference>
<evidence type="ECO:0000313" key="3">
    <source>
        <dbReference type="Proteomes" id="UP000767854"/>
    </source>
</evidence>
<feature type="domain" description="Cupin type-2" evidence="1">
    <location>
        <begin position="45"/>
        <end position="114"/>
    </location>
</feature>
<evidence type="ECO:0000259" key="1">
    <source>
        <dbReference type="Pfam" id="PF07883"/>
    </source>
</evidence>
<accession>A0ABS2MTL1</accession>
<reference evidence="2 3" key="1">
    <citation type="submission" date="2021-01" db="EMBL/GenBank/DDBJ databases">
        <title>Genomic Encyclopedia of Type Strains, Phase IV (KMG-IV): sequencing the most valuable type-strain genomes for metagenomic binning, comparative biology and taxonomic classification.</title>
        <authorList>
            <person name="Goeker M."/>
        </authorList>
    </citation>
    <scope>NUCLEOTIDE SEQUENCE [LARGE SCALE GENOMIC DNA]</scope>
    <source>
        <strain evidence="2 3">DSM 24436</strain>
    </source>
</reference>
<dbReference type="SUPFAM" id="SSF51182">
    <property type="entry name" value="RmlC-like cupins"/>
    <property type="match status" value="1"/>
</dbReference>
<protein>
    <submittedName>
        <fullName evidence="2">Cupin superfamily protein</fullName>
    </submittedName>
</protein>
<gene>
    <name evidence="2" type="ORF">JOC49_002268</name>
</gene>
<organism evidence="2 3">
    <name type="scientific">Fusibacter tunisiensis</name>
    <dbReference type="NCBI Taxonomy" id="1008308"/>
    <lineage>
        <taxon>Bacteria</taxon>
        <taxon>Bacillati</taxon>
        <taxon>Bacillota</taxon>
        <taxon>Clostridia</taxon>
        <taxon>Eubacteriales</taxon>
        <taxon>Eubacteriales Family XII. Incertae Sedis</taxon>
        <taxon>Fusibacter</taxon>
    </lineage>
</organism>
<proteinExistence type="predicted"/>
<dbReference type="EMBL" id="JAFBDT010000027">
    <property type="protein sequence ID" value="MBM7562707.1"/>
    <property type="molecule type" value="Genomic_DNA"/>
</dbReference>
<sequence length="170" mass="19993">MPSIFNKDKLEMKLVEPELEEFTWKKSSKLNAIVQSDDYVFDVKTIGPGKFSYPYHYHYNSEEIFVVLKGKITLRTPEGFQDITEGEFAFFEKGPSGAHQLYNNTDDICTYLDIRSKKELDVCEYPDSEKINIMNARSMIFTKGQEVDYFYKEDDVLNKWIKLGFEFNKK</sequence>
<name>A0ABS2MTL1_9FIRM</name>
<keyword evidence="3" id="KW-1185">Reference proteome</keyword>
<evidence type="ECO:0000313" key="2">
    <source>
        <dbReference type="EMBL" id="MBM7562707.1"/>
    </source>
</evidence>
<dbReference type="InterPro" id="IPR014710">
    <property type="entry name" value="RmlC-like_jellyroll"/>
</dbReference>
<comment type="caution">
    <text evidence="2">The sequence shown here is derived from an EMBL/GenBank/DDBJ whole genome shotgun (WGS) entry which is preliminary data.</text>
</comment>
<dbReference type="Pfam" id="PF07883">
    <property type="entry name" value="Cupin_2"/>
    <property type="match status" value="1"/>
</dbReference>
<dbReference type="Proteomes" id="UP000767854">
    <property type="component" value="Unassembled WGS sequence"/>
</dbReference>
<dbReference type="RefSeq" id="WP_204665134.1">
    <property type="nucleotide sequence ID" value="NZ_JAFBDT010000027.1"/>
</dbReference>
<dbReference type="InterPro" id="IPR013096">
    <property type="entry name" value="Cupin_2"/>
</dbReference>